<dbReference type="RefSeq" id="WP_265788091.1">
    <property type="nucleotide sequence ID" value="NZ_BAABRS010000001.1"/>
</dbReference>
<feature type="compositionally biased region" description="Low complexity" evidence="1">
    <location>
        <begin position="89"/>
        <end position="102"/>
    </location>
</feature>
<feature type="region of interest" description="Disordered" evidence="1">
    <location>
        <begin position="63"/>
        <end position="132"/>
    </location>
</feature>
<organism evidence="2 3">
    <name type="scientific">Fodinibius salicampi</name>
    <dbReference type="NCBI Taxonomy" id="1920655"/>
    <lineage>
        <taxon>Bacteria</taxon>
        <taxon>Pseudomonadati</taxon>
        <taxon>Balneolota</taxon>
        <taxon>Balneolia</taxon>
        <taxon>Balneolales</taxon>
        <taxon>Balneolaceae</taxon>
        <taxon>Fodinibius</taxon>
    </lineage>
</organism>
<dbReference type="EMBL" id="JAJNDC010000001">
    <property type="protein sequence ID" value="MCW9712270.1"/>
    <property type="molecule type" value="Genomic_DNA"/>
</dbReference>
<dbReference type="Proteomes" id="UP001207337">
    <property type="component" value="Unassembled WGS sequence"/>
</dbReference>
<keyword evidence="3" id="KW-1185">Reference proteome</keyword>
<dbReference type="SUPFAM" id="SSF143422">
    <property type="entry name" value="Transposase IS200-like"/>
    <property type="match status" value="1"/>
</dbReference>
<accession>A0ABT3PWP5</accession>
<dbReference type="InterPro" id="IPR036515">
    <property type="entry name" value="Transposase_17_sf"/>
</dbReference>
<sequence>MCTHNRVCLFGEINDGNMVLNEWGRIARGQWLETESIRDNVILDAFVIMPNHVHGIIQITHSNRNTEVDNDGPYDVGAYRNTPQQNDSPQQNRNTPQQNQNTHLHHTPITINPDSVPRSKHWGPLYGAINRQ</sequence>
<comment type="caution">
    <text evidence="2">The sequence shown here is derived from an EMBL/GenBank/DDBJ whole genome shotgun (WGS) entry which is preliminary data.</text>
</comment>
<dbReference type="Gene3D" id="3.30.70.1290">
    <property type="entry name" value="Transposase IS200-like"/>
    <property type="match status" value="1"/>
</dbReference>
<name>A0ABT3PWP5_9BACT</name>
<protein>
    <recommendedName>
        <fullName evidence="4">Transposase IS200-like domain-containing protein</fullName>
    </recommendedName>
</protein>
<evidence type="ECO:0000313" key="2">
    <source>
        <dbReference type="EMBL" id="MCW9712270.1"/>
    </source>
</evidence>
<evidence type="ECO:0008006" key="4">
    <source>
        <dbReference type="Google" id="ProtNLM"/>
    </source>
</evidence>
<evidence type="ECO:0000313" key="3">
    <source>
        <dbReference type="Proteomes" id="UP001207337"/>
    </source>
</evidence>
<proteinExistence type="predicted"/>
<reference evidence="2 3" key="1">
    <citation type="submission" date="2021-11" db="EMBL/GenBank/DDBJ databases">
        <title>Aliifidinibius sp. nov., a new bacterium isolated from saline soil.</title>
        <authorList>
            <person name="Galisteo C."/>
            <person name="De La Haba R."/>
            <person name="Sanchez-Porro C."/>
            <person name="Ventosa A."/>
        </authorList>
    </citation>
    <scope>NUCLEOTIDE SEQUENCE [LARGE SCALE GENOMIC DNA]</scope>
    <source>
        <strain evidence="2 3">KACC 190600</strain>
    </source>
</reference>
<gene>
    <name evidence="2" type="ORF">LQ318_05050</name>
</gene>
<evidence type="ECO:0000256" key="1">
    <source>
        <dbReference type="SAM" id="MobiDB-lite"/>
    </source>
</evidence>